<dbReference type="STRING" id="490622.A0A395NBE8"/>
<accession>A0A395NBE8</accession>
<feature type="compositionally biased region" description="Low complexity" evidence="1">
    <location>
        <begin position="18"/>
        <end position="38"/>
    </location>
</feature>
<feature type="compositionally biased region" description="Basic and acidic residues" evidence="1">
    <location>
        <begin position="146"/>
        <end position="173"/>
    </location>
</feature>
<feature type="compositionally biased region" description="Basic and acidic residues" evidence="1">
    <location>
        <begin position="627"/>
        <end position="636"/>
    </location>
</feature>
<feature type="region of interest" description="Disordered" evidence="1">
    <location>
        <begin position="146"/>
        <end position="174"/>
    </location>
</feature>
<dbReference type="EMBL" id="PXOA01000652">
    <property type="protein sequence ID" value="RFU73432.1"/>
    <property type="molecule type" value="Genomic_DNA"/>
</dbReference>
<feature type="compositionally biased region" description="Pro residues" evidence="1">
    <location>
        <begin position="353"/>
        <end position="369"/>
    </location>
</feature>
<comment type="caution">
    <text evidence="2">The sequence shown here is derived from an EMBL/GenBank/DDBJ whole genome shotgun (WGS) entry which is preliminary data.</text>
</comment>
<feature type="compositionally biased region" description="Basic and acidic residues" evidence="1">
    <location>
        <begin position="651"/>
        <end position="660"/>
    </location>
</feature>
<feature type="compositionally biased region" description="Basic and acidic residues" evidence="1">
    <location>
        <begin position="471"/>
        <end position="482"/>
    </location>
</feature>
<keyword evidence="2" id="KW-0378">Hydrolase</keyword>
<keyword evidence="2" id="KW-0347">Helicase</keyword>
<feature type="region of interest" description="Disordered" evidence="1">
    <location>
        <begin position="340"/>
        <end position="383"/>
    </location>
</feature>
<feature type="region of interest" description="Disordered" evidence="1">
    <location>
        <begin position="395"/>
        <end position="496"/>
    </location>
</feature>
<organism evidence="2 3">
    <name type="scientific">Trichoderma arundinaceum</name>
    <dbReference type="NCBI Taxonomy" id="490622"/>
    <lineage>
        <taxon>Eukaryota</taxon>
        <taxon>Fungi</taxon>
        <taxon>Dikarya</taxon>
        <taxon>Ascomycota</taxon>
        <taxon>Pezizomycotina</taxon>
        <taxon>Sordariomycetes</taxon>
        <taxon>Hypocreomycetidae</taxon>
        <taxon>Hypocreales</taxon>
        <taxon>Hypocreaceae</taxon>
        <taxon>Trichoderma</taxon>
    </lineage>
</organism>
<dbReference type="AlphaFoldDB" id="A0A395NBE8"/>
<dbReference type="OrthoDB" id="3440029at2759"/>
<reference evidence="2 3" key="1">
    <citation type="journal article" date="2018" name="PLoS Pathog.">
        <title>Evolution of structural diversity of trichothecenes, a family of toxins produced by plant pathogenic and entomopathogenic fungi.</title>
        <authorList>
            <person name="Proctor R.H."/>
            <person name="McCormick S.P."/>
            <person name="Kim H.S."/>
            <person name="Cardoza R.E."/>
            <person name="Stanley A.M."/>
            <person name="Lindo L."/>
            <person name="Kelly A."/>
            <person name="Brown D.W."/>
            <person name="Lee T."/>
            <person name="Vaughan M.M."/>
            <person name="Alexander N.J."/>
            <person name="Busman M."/>
            <person name="Gutierrez S."/>
        </authorList>
    </citation>
    <scope>NUCLEOTIDE SEQUENCE [LARGE SCALE GENOMIC DNA]</scope>
    <source>
        <strain evidence="2 3">IBT 40837</strain>
    </source>
</reference>
<sequence>MRSGLPAGVVPLNNLDAGQPRRPGSRQSSSLQPPDLQSVGRGLGRMPSPSRPINIPQPSVQRSLHAPLISPHNARSLHQSIPERQPRRSIDVFDIRGDNITEAEARKRLSSYIVIRMERSANPYDVDDEGNPVRPTWEKASHTVQRDISQREARRKVQELDKETHPVTDKKNELSSAIQRQLEYAWNKLEDAEADRRFVYTLAQLDWKLKRVEASGERYKRHDKRNRDKKRNKERLRSKEPSSRSKPKKERVSVTAYFKREPARNVNCVRVFQNQQMEIRGGGGLPLNGHPPMAMPAQPPLSRPVHFDPIRPSPQSRRPVFEHQVECRFPLEKLPNAVVNHPNASAFPHHHVPPPQPIPPPPVRNPPLALPQSSPTASPPNVARNSIPQAIEEQNRRIQLKAPKSERRATSGSQNSRSSVTSFSSFSSDDSENNLTPNSSLEPSSYHHERRRGRSRYRQHRSGGESFGLEVARHERPHDSTDRFNGVPPPAPDPIKAVPEADILRRIEQRAYRGGMMDVQEIARSMPTRNSSRQPKAVQASPENRRAPHYHTSRYSMGSEDIGRLGGRLARTTLVDGPRSYQEQAHEPAIYYEYRELPRRYHDGINDDLLISGSNRNSWKRQDAHRYMAGRQRSDQDAWDLGIDPPLRYMENQRRATDSK</sequence>
<keyword evidence="3" id="KW-1185">Reference proteome</keyword>
<feature type="compositionally biased region" description="Low complexity" evidence="1">
    <location>
        <begin position="413"/>
        <end position="428"/>
    </location>
</feature>
<feature type="region of interest" description="Disordered" evidence="1">
    <location>
        <begin position="627"/>
        <end position="660"/>
    </location>
</feature>
<feature type="region of interest" description="Disordered" evidence="1">
    <location>
        <begin position="526"/>
        <end position="562"/>
    </location>
</feature>
<feature type="region of interest" description="Disordered" evidence="1">
    <location>
        <begin position="215"/>
        <end position="256"/>
    </location>
</feature>
<proteinExistence type="predicted"/>
<evidence type="ECO:0000256" key="1">
    <source>
        <dbReference type="SAM" id="MobiDB-lite"/>
    </source>
</evidence>
<dbReference type="Proteomes" id="UP000266272">
    <property type="component" value="Unassembled WGS sequence"/>
</dbReference>
<protein>
    <submittedName>
        <fullName evidence="2">Dna helicase pif1, atp-dependent</fullName>
    </submittedName>
</protein>
<feature type="compositionally biased region" description="Basic residues" evidence="1">
    <location>
        <begin position="448"/>
        <end position="461"/>
    </location>
</feature>
<evidence type="ECO:0000313" key="2">
    <source>
        <dbReference type="EMBL" id="RFU73432.1"/>
    </source>
</evidence>
<gene>
    <name evidence="2" type="ORF">TARUN_8841</name>
</gene>
<feature type="region of interest" description="Disordered" evidence="1">
    <location>
        <begin position="1"/>
        <end position="58"/>
    </location>
</feature>
<keyword evidence="2" id="KW-0547">Nucleotide-binding</keyword>
<keyword evidence="2" id="KW-0067">ATP-binding</keyword>
<evidence type="ECO:0000313" key="3">
    <source>
        <dbReference type="Proteomes" id="UP000266272"/>
    </source>
</evidence>
<feature type="compositionally biased region" description="Polar residues" evidence="1">
    <location>
        <begin position="433"/>
        <end position="443"/>
    </location>
</feature>
<dbReference type="GO" id="GO:0004386">
    <property type="term" value="F:helicase activity"/>
    <property type="evidence" value="ECO:0007669"/>
    <property type="project" value="UniProtKB-KW"/>
</dbReference>
<feature type="compositionally biased region" description="Basic residues" evidence="1">
    <location>
        <begin position="221"/>
        <end position="234"/>
    </location>
</feature>
<name>A0A395NBE8_TRIAR</name>